<organism evidence="1 2">
    <name type="scientific">Winogradskyella thalassocola</name>
    <dbReference type="NCBI Taxonomy" id="262004"/>
    <lineage>
        <taxon>Bacteria</taxon>
        <taxon>Pseudomonadati</taxon>
        <taxon>Bacteroidota</taxon>
        <taxon>Flavobacteriia</taxon>
        <taxon>Flavobacteriales</taxon>
        <taxon>Flavobacteriaceae</taxon>
        <taxon>Winogradskyella</taxon>
    </lineage>
</organism>
<dbReference type="STRING" id="262004.SAMN04489796_1011089"/>
<proteinExistence type="predicted"/>
<sequence>MPYRTTYKVLFFNIMLGVAFLCNSDVRIKSINSDWGSAEDETIISGILIYKIN</sequence>
<dbReference type="EMBL" id="FNCZ01000001">
    <property type="protein sequence ID" value="SDG98094.1"/>
    <property type="molecule type" value="Genomic_DNA"/>
</dbReference>
<name>A0A1G7YNX6_9FLAO</name>
<gene>
    <name evidence="1" type="ORF">SAMN04489796_1011089</name>
</gene>
<reference evidence="2" key="1">
    <citation type="submission" date="2016-10" db="EMBL/GenBank/DDBJ databases">
        <authorList>
            <person name="Varghese N."/>
            <person name="Submissions S."/>
        </authorList>
    </citation>
    <scope>NUCLEOTIDE SEQUENCE [LARGE SCALE GENOMIC DNA]</scope>
    <source>
        <strain evidence="2">DSM 15363</strain>
    </source>
</reference>
<keyword evidence="2" id="KW-1185">Reference proteome</keyword>
<dbReference type="AlphaFoldDB" id="A0A1G7YNX6"/>
<protein>
    <submittedName>
        <fullName evidence="1">Uncharacterized protein</fullName>
    </submittedName>
</protein>
<evidence type="ECO:0000313" key="1">
    <source>
        <dbReference type="EMBL" id="SDG98094.1"/>
    </source>
</evidence>
<dbReference type="Proteomes" id="UP000199492">
    <property type="component" value="Unassembled WGS sequence"/>
</dbReference>
<evidence type="ECO:0000313" key="2">
    <source>
        <dbReference type="Proteomes" id="UP000199492"/>
    </source>
</evidence>
<accession>A0A1G7YNX6</accession>
<dbReference type="RefSeq" id="WP_175455546.1">
    <property type="nucleotide sequence ID" value="NZ_FNCZ01000001.1"/>
</dbReference>